<protein>
    <submittedName>
        <fullName evidence="1">Uncharacterized protein</fullName>
    </submittedName>
</protein>
<organism evidence="1 2">
    <name type="scientific">Thioclava dalianensis</name>
    <dbReference type="NCBI Taxonomy" id="1185766"/>
    <lineage>
        <taxon>Bacteria</taxon>
        <taxon>Pseudomonadati</taxon>
        <taxon>Pseudomonadota</taxon>
        <taxon>Alphaproteobacteria</taxon>
        <taxon>Rhodobacterales</taxon>
        <taxon>Paracoccaceae</taxon>
        <taxon>Thioclava</taxon>
    </lineage>
</organism>
<dbReference type="Proteomes" id="UP000027725">
    <property type="component" value="Unassembled WGS sequence"/>
</dbReference>
<dbReference type="AlphaFoldDB" id="A0A074T9R5"/>
<accession>A0A074T9R5</accession>
<comment type="caution">
    <text evidence="1">The sequence shown here is derived from an EMBL/GenBank/DDBJ whole genome shotgun (WGS) entry which is preliminary data.</text>
</comment>
<dbReference type="RefSeq" id="WP_038068406.1">
    <property type="nucleotide sequence ID" value="NZ_FOVB01000017.1"/>
</dbReference>
<sequence length="96" mass="10049">MNETIANDEITVAHLLAAAAGLVMAMHKTVEQADPGNRDQVASMLSHMHECLAVAGGTIATAADQLGCTDEFARAIQEGRDRAVRFHACAGMSGRA</sequence>
<evidence type="ECO:0000313" key="1">
    <source>
        <dbReference type="EMBL" id="KEP68546.1"/>
    </source>
</evidence>
<dbReference type="EMBL" id="JHEH01000030">
    <property type="protein sequence ID" value="KEP68546.1"/>
    <property type="molecule type" value="Genomic_DNA"/>
</dbReference>
<name>A0A074T9R5_9RHOB</name>
<evidence type="ECO:0000313" key="2">
    <source>
        <dbReference type="Proteomes" id="UP000027725"/>
    </source>
</evidence>
<proteinExistence type="predicted"/>
<reference evidence="1 2" key="1">
    <citation type="submission" date="2014-03" db="EMBL/GenBank/DDBJ databases">
        <title>The draft genome sequence of Thioclava dalianensis DLFJ1-1.</title>
        <authorList>
            <person name="Lai Q."/>
            <person name="Shao Z."/>
        </authorList>
    </citation>
    <scope>NUCLEOTIDE SEQUENCE [LARGE SCALE GENOMIC DNA]</scope>
    <source>
        <strain evidence="1 2">DLFJ1-1</strain>
    </source>
</reference>
<gene>
    <name evidence="1" type="ORF">DL1_11450</name>
</gene>
<dbReference type="STRING" id="1185766.SAMN05216224_1177"/>
<keyword evidence="2" id="KW-1185">Reference proteome</keyword>